<dbReference type="Proteomes" id="UP000324800">
    <property type="component" value="Unassembled WGS sequence"/>
</dbReference>
<feature type="region of interest" description="Disordered" evidence="1">
    <location>
        <begin position="323"/>
        <end position="343"/>
    </location>
</feature>
<reference evidence="2 3" key="1">
    <citation type="submission" date="2019-03" db="EMBL/GenBank/DDBJ databases">
        <title>Single cell metagenomics reveals metabolic interactions within the superorganism composed of flagellate Streblomastix strix and complex community of Bacteroidetes bacteria on its surface.</title>
        <authorList>
            <person name="Treitli S.C."/>
            <person name="Kolisko M."/>
            <person name="Husnik F."/>
            <person name="Keeling P."/>
            <person name="Hampl V."/>
        </authorList>
    </citation>
    <scope>NUCLEOTIDE SEQUENCE [LARGE SCALE GENOMIC DNA]</scope>
    <source>
        <strain evidence="2">ST1C</strain>
    </source>
</reference>
<organism evidence="2 3">
    <name type="scientific">Streblomastix strix</name>
    <dbReference type="NCBI Taxonomy" id="222440"/>
    <lineage>
        <taxon>Eukaryota</taxon>
        <taxon>Metamonada</taxon>
        <taxon>Preaxostyla</taxon>
        <taxon>Oxymonadida</taxon>
        <taxon>Streblomastigidae</taxon>
        <taxon>Streblomastix</taxon>
    </lineage>
</organism>
<evidence type="ECO:0000313" key="3">
    <source>
        <dbReference type="Proteomes" id="UP000324800"/>
    </source>
</evidence>
<accession>A0A5J4U6Z0</accession>
<feature type="compositionally biased region" description="Polar residues" evidence="1">
    <location>
        <begin position="48"/>
        <end position="57"/>
    </location>
</feature>
<gene>
    <name evidence="2" type="ORF">EZS28_038821</name>
</gene>
<protein>
    <submittedName>
        <fullName evidence="2">Uncharacterized protein</fullName>
    </submittedName>
</protein>
<feature type="compositionally biased region" description="Polar residues" evidence="1">
    <location>
        <begin position="29"/>
        <end position="39"/>
    </location>
</feature>
<dbReference type="AlphaFoldDB" id="A0A5J4U6Z0"/>
<feature type="compositionally biased region" description="Polar residues" evidence="1">
    <location>
        <begin position="329"/>
        <end position="343"/>
    </location>
</feature>
<name>A0A5J4U6Z0_9EUKA</name>
<evidence type="ECO:0000256" key="1">
    <source>
        <dbReference type="SAM" id="MobiDB-lite"/>
    </source>
</evidence>
<evidence type="ECO:0000313" key="2">
    <source>
        <dbReference type="EMBL" id="KAA6365651.1"/>
    </source>
</evidence>
<sequence>MGQILESSRMLTQGSQSDSSTSHERLNEQQELSQLSNMRNDAVAGPQDAQQAQSDTGGDQDWLQVFRSKGLTPEQTKAIKEVKDIQREVLEGYYGRKMEKMELTRERAPPELRAEIKKREFIVREWIVNEKDAPVLAGTNDLQDERQTQIMAIHGIKMTEAGIAQLIYDDKKGEINSLLSAIHAMRIIACVAQQRRELAIVPQIAREVLKSGGGVTTLLGDESRKKVEDVMKHAKLITTKENTLSTPGPVNAVNELQLQQQVPLFNRRFHYQGRFRGNRAQGSFVPFNSWGYNQYQPNWNSQRNLWPETIITWQQPSQMWSYGQGGLGNTQQFPAQSPQGQEQPQTNLILGQKRIPQPLNYPRNPRLAIEGQFQAGQLPKP</sequence>
<feature type="region of interest" description="Disordered" evidence="1">
    <location>
        <begin position="1"/>
        <end position="59"/>
    </location>
</feature>
<dbReference type="EMBL" id="SNRW01020245">
    <property type="protein sequence ID" value="KAA6365651.1"/>
    <property type="molecule type" value="Genomic_DNA"/>
</dbReference>
<feature type="compositionally biased region" description="Polar residues" evidence="1">
    <location>
        <begin position="1"/>
        <end position="20"/>
    </location>
</feature>
<comment type="caution">
    <text evidence="2">The sequence shown here is derived from an EMBL/GenBank/DDBJ whole genome shotgun (WGS) entry which is preliminary data.</text>
</comment>
<proteinExistence type="predicted"/>